<dbReference type="Proteomes" id="UP000751190">
    <property type="component" value="Unassembled WGS sequence"/>
</dbReference>
<sequence>MAGSTKTARGAMVVLLWYRKGLRVHDSPALAAACEGATAVCPVFCLDPWFVSSGKVGPIRLRFLAEALADLDASLRARGSRLLVLHGKPEEELPRVAREWGATHIVWEKDGVEPYGLKRDAAVREACAPLGVTITETNGHTICDLDELLKQSKGSPVTTYSTFRTHFDHVVARSPIVLTPTPERIPAPSDAALAEEARGRLSVPSVADIAPSLADAGPSLFPGGEGEALRRLDAHLARDGGAWAGAFEKPKTSPTEIDPFGAGTRSTTVLSAYLKFGCLSPRTFWVRLRDATKGARTRSAPPVSLDGQLLWREFYYACAHAVGPAFGQMEDNPICRQIGWRVPADDPAAAEALAAWRDGRTGYPWIDACMRQLKSEGWMHHLARHAVACFLTRGDLYVRWEEGAAVFDELLIDADWAVNNGNWMWLSCSCFFYQYFRCYSPVAFGRKYDPDGAYVRKYVPELARFPKKYIYEPWRAPIADQNKAGCRVGVDYPKPIVQHDVASKENMGKLAEAYKAHKESHADSGGEHGSEGKGKGTGKGKGAPSKAARGKAPAAPPPDAKSRASKKRTRHSESDDDDDED</sequence>
<dbReference type="InterPro" id="IPR005101">
    <property type="entry name" value="Cryptochr/Photolyase_FAD-bd"/>
</dbReference>
<feature type="compositionally biased region" description="Low complexity" evidence="6">
    <location>
        <begin position="542"/>
        <end position="553"/>
    </location>
</feature>
<evidence type="ECO:0000259" key="7">
    <source>
        <dbReference type="PROSITE" id="PS51645"/>
    </source>
</evidence>
<feature type="site" description="Electron transfer via tryptophanyl radical" evidence="5">
    <location>
        <position position="340"/>
    </location>
</feature>
<comment type="similarity">
    <text evidence="1">Belongs to the DNA photolyase class-1 family.</text>
</comment>
<dbReference type="PANTHER" id="PTHR11455:SF9">
    <property type="entry name" value="CRYPTOCHROME CIRCADIAN CLOCK 5 ISOFORM X1"/>
    <property type="match status" value="1"/>
</dbReference>
<dbReference type="GO" id="GO:0043153">
    <property type="term" value="P:entrainment of circadian clock by photoperiod"/>
    <property type="evidence" value="ECO:0007669"/>
    <property type="project" value="TreeGrafter"/>
</dbReference>
<proteinExistence type="inferred from homology"/>
<dbReference type="InterPro" id="IPR014729">
    <property type="entry name" value="Rossmann-like_a/b/a_fold"/>
</dbReference>
<dbReference type="PANTHER" id="PTHR11455">
    <property type="entry name" value="CRYPTOCHROME"/>
    <property type="match status" value="1"/>
</dbReference>
<comment type="cofactor">
    <cofactor evidence="4">
        <name>FAD</name>
        <dbReference type="ChEBI" id="CHEBI:57692"/>
    </cofactor>
    <text evidence="4">Binds 1 FAD per subunit.</text>
</comment>
<dbReference type="OrthoDB" id="435881at2759"/>
<dbReference type="SUPFAM" id="SSF52425">
    <property type="entry name" value="Cryptochrome/photolyase, N-terminal domain"/>
    <property type="match status" value="1"/>
</dbReference>
<dbReference type="GO" id="GO:0071949">
    <property type="term" value="F:FAD binding"/>
    <property type="evidence" value="ECO:0007669"/>
    <property type="project" value="TreeGrafter"/>
</dbReference>
<evidence type="ECO:0000313" key="9">
    <source>
        <dbReference type="Proteomes" id="UP000751190"/>
    </source>
</evidence>
<comment type="caution">
    <text evidence="8">The sequence shown here is derived from an EMBL/GenBank/DDBJ whole genome shotgun (WGS) entry which is preliminary data.</text>
</comment>
<dbReference type="Gene3D" id="1.10.579.10">
    <property type="entry name" value="DNA Cyclobutane Dipyrimidine Photolyase, subunit A, domain 3"/>
    <property type="match status" value="1"/>
</dbReference>
<dbReference type="GO" id="GO:0003677">
    <property type="term" value="F:DNA binding"/>
    <property type="evidence" value="ECO:0007669"/>
    <property type="project" value="TreeGrafter"/>
</dbReference>
<reference evidence="8" key="1">
    <citation type="submission" date="2021-05" db="EMBL/GenBank/DDBJ databases">
        <title>The genome of the haptophyte Pavlova lutheri (Diacronema luteri, Pavlovales) - a model for lipid biosynthesis in eukaryotic algae.</title>
        <authorList>
            <person name="Hulatt C.J."/>
            <person name="Posewitz M.C."/>
        </authorList>
    </citation>
    <scope>NUCLEOTIDE SEQUENCE</scope>
    <source>
        <strain evidence="8">NIVA-4/92</strain>
    </source>
</reference>
<dbReference type="GO" id="GO:0003904">
    <property type="term" value="F:deoxyribodipyrimidine photo-lyase activity"/>
    <property type="evidence" value="ECO:0007669"/>
    <property type="project" value="TreeGrafter"/>
</dbReference>
<dbReference type="Gene3D" id="1.25.40.80">
    <property type="match status" value="1"/>
</dbReference>
<dbReference type="InterPro" id="IPR002081">
    <property type="entry name" value="Cryptochrome/DNA_photolyase_1"/>
</dbReference>
<feature type="region of interest" description="Disordered" evidence="6">
    <location>
        <begin position="514"/>
        <end position="581"/>
    </location>
</feature>
<organism evidence="8 9">
    <name type="scientific">Diacronema lutheri</name>
    <name type="common">Unicellular marine alga</name>
    <name type="synonym">Monochrysis lutheri</name>
    <dbReference type="NCBI Taxonomy" id="2081491"/>
    <lineage>
        <taxon>Eukaryota</taxon>
        <taxon>Haptista</taxon>
        <taxon>Haptophyta</taxon>
        <taxon>Pavlovophyceae</taxon>
        <taxon>Pavlovales</taxon>
        <taxon>Pavlovaceae</taxon>
        <taxon>Diacronema</taxon>
    </lineage>
</organism>
<feature type="site" description="Electron transfer via tryptophanyl radical" evidence="5">
    <location>
        <position position="423"/>
    </location>
</feature>
<dbReference type="PROSITE" id="PS51645">
    <property type="entry name" value="PHR_CRY_ALPHA_BETA"/>
    <property type="match status" value="1"/>
</dbReference>
<evidence type="ECO:0000256" key="4">
    <source>
        <dbReference type="PIRSR" id="PIRSR602081-1"/>
    </source>
</evidence>
<dbReference type="AlphaFoldDB" id="A0A8J6C6B5"/>
<evidence type="ECO:0000256" key="1">
    <source>
        <dbReference type="ARBA" id="ARBA00005862"/>
    </source>
</evidence>
<keyword evidence="9" id="KW-1185">Reference proteome</keyword>
<feature type="binding site" evidence="4">
    <location>
        <begin position="308"/>
        <end position="315"/>
    </location>
    <ligand>
        <name>FAD</name>
        <dbReference type="ChEBI" id="CHEBI:57692"/>
    </ligand>
</feature>
<dbReference type="GO" id="GO:0005634">
    <property type="term" value="C:nucleus"/>
    <property type="evidence" value="ECO:0007669"/>
    <property type="project" value="TreeGrafter"/>
</dbReference>
<protein>
    <recommendedName>
        <fullName evidence="7">Photolyase/cryptochrome alpha/beta domain-containing protein</fullName>
    </recommendedName>
</protein>
<dbReference type="EMBL" id="JAGTXO010000016">
    <property type="protein sequence ID" value="KAG8463402.1"/>
    <property type="molecule type" value="Genomic_DNA"/>
</dbReference>
<keyword evidence="3 4" id="KW-0274">FAD</keyword>
<feature type="site" description="Electron transfer via tryptophanyl radical" evidence="5">
    <location>
        <position position="400"/>
    </location>
</feature>
<evidence type="ECO:0000256" key="6">
    <source>
        <dbReference type="SAM" id="MobiDB-lite"/>
    </source>
</evidence>
<dbReference type="InterPro" id="IPR036155">
    <property type="entry name" value="Crypto/Photolyase_N_sf"/>
</dbReference>
<evidence type="ECO:0000256" key="3">
    <source>
        <dbReference type="ARBA" id="ARBA00022827"/>
    </source>
</evidence>
<dbReference type="OMA" id="YTVFTPY"/>
<dbReference type="InterPro" id="IPR006050">
    <property type="entry name" value="DNA_photolyase_N"/>
</dbReference>
<dbReference type="GO" id="GO:0032922">
    <property type="term" value="P:circadian regulation of gene expression"/>
    <property type="evidence" value="ECO:0007669"/>
    <property type="project" value="TreeGrafter"/>
</dbReference>
<accession>A0A8J6C6B5</accession>
<dbReference type="SUPFAM" id="SSF48173">
    <property type="entry name" value="Cryptochrome/photolyase FAD-binding domain"/>
    <property type="match status" value="1"/>
</dbReference>
<evidence type="ECO:0000256" key="5">
    <source>
        <dbReference type="PIRSR" id="PIRSR602081-2"/>
    </source>
</evidence>
<evidence type="ECO:0000256" key="2">
    <source>
        <dbReference type="ARBA" id="ARBA00022630"/>
    </source>
</evidence>
<evidence type="ECO:0000313" key="8">
    <source>
        <dbReference type="EMBL" id="KAG8463402.1"/>
    </source>
</evidence>
<feature type="binding site" evidence="4">
    <location>
        <begin position="413"/>
        <end position="415"/>
    </location>
    <ligand>
        <name>FAD</name>
        <dbReference type="ChEBI" id="CHEBI:57692"/>
    </ligand>
</feature>
<dbReference type="Gene3D" id="3.40.50.620">
    <property type="entry name" value="HUPs"/>
    <property type="match status" value="1"/>
</dbReference>
<gene>
    <name evidence="8" type="ORF">KFE25_004913</name>
</gene>
<feature type="binding site" evidence="4">
    <location>
        <begin position="267"/>
        <end position="271"/>
    </location>
    <ligand>
        <name>FAD</name>
        <dbReference type="ChEBI" id="CHEBI:57692"/>
    </ligand>
</feature>
<feature type="domain" description="Photolyase/cryptochrome alpha/beta" evidence="7">
    <location>
        <begin position="12"/>
        <end position="142"/>
    </location>
</feature>
<dbReference type="GO" id="GO:0005737">
    <property type="term" value="C:cytoplasm"/>
    <property type="evidence" value="ECO:0007669"/>
    <property type="project" value="TreeGrafter"/>
</dbReference>
<feature type="compositionally biased region" description="Basic and acidic residues" evidence="6">
    <location>
        <begin position="514"/>
        <end position="534"/>
    </location>
</feature>
<keyword evidence="2 4" id="KW-0285">Flavoprotein</keyword>
<dbReference type="Pfam" id="PF00875">
    <property type="entry name" value="DNA_photolyase"/>
    <property type="match status" value="1"/>
</dbReference>
<dbReference type="Pfam" id="PF03441">
    <property type="entry name" value="FAD_binding_7"/>
    <property type="match status" value="1"/>
</dbReference>
<dbReference type="InterPro" id="IPR036134">
    <property type="entry name" value="Crypto/Photolyase_FAD-like_sf"/>
</dbReference>
<name>A0A8J6C6B5_DIALT</name>